<dbReference type="Pfam" id="PF04082">
    <property type="entry name" value="Fungal_trans"/>
    <property type="match status" value="1"/>
</dbReference>
<dbReference type="OrthoDB" id="3364175at2759"/>
<dbReference type="GO" id="GO:0006351">
    <property type="term" value="P:DNA-templated transcription"/>
    <property type="evidence" value="ECO:0007669"/>
    <property type="project" value="InterPro"/>
</dbReference>
<comment type="caution">
    <text evidence="5">The sequence shown here is derived from an EMBL/GenBank/DDBJ whole genome shotgun (WGS) entry which is preliminary data.</text>
</comment>
<evidence type="ECO:0000313" key="6">
    <source>
        <dbReference type="Proteomes" id="UP000283269"/>
    </source>
</evidence>
<dbReference type="Proteomes" id="UP000283269">
    <property type="component" value="Unassembled WGS sequence"/>
</dbReference>
<gene>
    <name evidence="5" type="ORF">CVT25_012714</name>
</gene>
<dbReference type="STRING" id="93625.A0A409XS73"/>
<dbReference type="PANTHER" id="PTHR31001:SF89">
    <property type="entry name" value="ZN(2)-C6 FUNGAL-TYPE DOMAIN-CONTAINING PROTEIN"/>
    <property type="match status" value="1"/>
</dbReference>
<evidence type="ECO:0000259" key="4">
    <source>
        <dbReference type="SMART" id="SM00906"/>
    </source>
</evidence>
<dbReference type="InParanoid" id="A0A409XS73"/>
<feature type="region of interest" description="Disordered" evidence="3">
    <location>
        <begin position="90"/>
        <end position="154"/>
    </location>
</feature>
<comment type="subcellular location">
    <subcellularLocation>
        <location evidence="1">Nucleus</location>
    </subcellularLocation>
</comment>
<evidence type="ECO:0000256" key="2">
    <source>
        <dbReference type="ARBA" id="ARBA00023242"/>
    </source>
</evidence>
<dbReference type="CDD" id="cd12148">
    <property type="entry name" value="fungal_TF_MHR"/>
    <property type="match status" value="1"/>
</dbReference>
<keyword evidence="6" id="KW-1185">Reference proteome</keyword>
<dbReference type="AlphaFoldDB" id="A0A409XS73"/>
<dbReference type="InterPro" id="IPR050613">
    <property type="entry name" value="Sec_Metabolite_Reg"/>
</dbReference>
<dbReference type="InterPro" id="IPR007219">
    <property type="entry name" value="XnlR_reg_dom"/>
</dbReference>
<feature type="compositionally biased region" description="Polar residues" evidence="3">
    <location>
        <begin position="117"/>
        <end position="127"/>
    </location>
</feature>
<feature type="domain" description="Xylanolytic transcriptional activator regulatory" evidence="4">
    <location>
        <begin position="381"/>
        <end position="458"/>
    </location>
</feature>
<accession>A0A409XS73</accession>
<keyword evidence="2" id="KW-0539">Nucleus</keyword>
<protein>
    <recommendedName>
        <fullName evidence="4">Xylanolytic transcriptional activator regulatory domain-containing protein</fullName>
    </recommendedName>
</protein>
<feature type="compositionally biased region" description="Basic and acidic residues" evidence="3">
    <location>
        <begin position="130"/>
        <end position="143"/>
    </location>
</feature>
<evidence type="ECO:0000256" key="1">
    <source>
        <dbReference type="ARBA" id="ARBA00004123"/>
    </source>
</evidence>
<dbReference type="GO" id="GO:0003677">
    <property type="term" value="F:DNA binding"/>
    <property type="evidence" value="ECO:0007669"/>
    <property type="project" value="InterPro"/>
</dbReference>
<organism evidence="5 6">
    <name type="scientific">Psilocybe cyanescens</name>
    <dbReference type="NCBI Taxonomy" id="93625"/>
    <lineage>
        <taxon>Eukaryota</taxon>
        <taxon>Fungi</taxon>
        <taxon>Dikarya</taxon>
        <taxon>Basidiomycota</taxon>
        <taxon>Agaricomycotina</taxon>
        <taxon>Agaricomycetes</taxon>
        <taxon>Agaricomycetidae</taxon>
        <taxon>Agaricales</taxon>
        <taxon>Agaricineae</taxon>
        <taxon>Strophariaceae</taxon>
        <taxon>Psilocybe</taxon>
    </lineage>
</organism>
<dbReference type="GO" id="GO:0005634">
    <property type="term" value="C:nucleus"/>
    <property type="evidence" value="ECO:0007669"/>
    <property type="project" value="UniProtKB-SubCell"/>
</dbReference>
<feature type="compositionally biased region" description="Low complexity" evidence="3">
    <location>
        <begin position="102"/>
        <end position="116"/>
    </location>
</feature>
<name>A0A409XS73_PSICY</name>
<dbReference type="SMART" id="SM00906">
    <property type="entry name" value="Fungal_trans"/>
    <property type="match status" value="1"/>
</dbReference>
<evidence type="ECO:0000313" key="5">
    <source>
        <dbReference type="EMBL" id="PPQ93655.1"/>
    </source>
</evidence>
<sequence>MDSLSSDSAGGNIGKEKKTRRRLRLSCVECTKRRQATHLCRWESVPVARPAPARPPISALREASLATNHDQEELIADLKHRIAALEHELSKAREQPSSPFHTLSSGSCTQSTSPSSNATDVSTNSGLSPGHDHLSELSHRHPSVEILPEQSFRSTRGSPDLLPIAYPLDDATYESISYLAHLSLAHHGEFIGRGSLICALHSMTTRKVPRFLYTKSTDPMSEYREPVQRFSDISFAGSVEELVSLLPSMMVVETLTSAFFAEVNWRYTIPEEWFREARSQMWSSLQHRRSQINTNWLVLLFAVLASAPQSAYDEVKPYSATRSNDDYFMCAMLARRLVEDEFLNVPNKSIMVSAADGTVLGCLAIPMLCNYLAERGRISEAWKLAGQGIRNAEAVGMHRDPEWRLWQMMSKDEKLLRRRAWWGLFISDKTYSYILGRPQILRPETFEVDSSPSPNPDGTRNLTNIGLNIIVSLMDLLSNAIEKMDRSFEEWEERLPTEYQLGSDSRLLQGYSPSELKLLAHQRYFIHTWHMIGRLKFHLALTTGLGTAAHSPTDIRRSMETCVTITLQIIRFQSATYKASLRPNDENFAYVYPVNCWLFEGCFSLFEATVALITTMARLRWHEMEAETNSAIDLAMFVFDKVARREKGKTRESATRAIEVLTTIRDQDWSGKGDTLRLPRIKVDPESMDMEMDKGAEHTFSMTGTFAPSPQFSLGPMQPNNIHLPKFSQLDDFVGYDRGAVGAHDHMDVSHVGNERSTIQHL</sequence>
<dbReference type="GO" id="GO:0008270">
    <property type="term" value="F:zinc ion binding"/>
    <property type="evidence" value="ECO:0007669"/>
    <property type="project" value="InterPro"/>
</dbReference>
<dbReference type="EMBL" id="NHYD01000644">
    <property type="protein sequence ID" value="PPQ93655.1"/>
    <property type="molecule type" value="Genomic_DNA"/>
</dbReference>
<proteinExistence type="predicted"/>
<reference evidence="5 6" key="1">
    <citation type="journal article" date="2018" name="Evol. Lett.">
        <title>Horizontal gene cluster transfer increased hallucinogenic mushroom diversity.</title>
        <authorList>
            <person name="Reynolds H.T."/>
            <person name="Vijayakumar V."/>
            <person name="Gluck-Thaler E."/>
            <person name="Korotkin H.B."/>
            <person name="Matheny P.B."/>
            <person name="Slot J.C."/>
        </authorList>
    </citation>
    <scope>NUCLEOTIDE SEQUENCE [LARGE SCALE GENOMIC DNA]</scope>
    <source>
        <strain evidence="5 6">2631</strain>
    </source>
</reference>
<dbReference type="PANTHER" id="PTHR31001">
    <property type="entry name" value="UNCHARACTERIZED TRANSCRIPTIONAL REGULATORY PROTEIN"/>
    <property type="match status" value="1"/>
</dbReference>
<evidence type="ECO:0000256" key="3">
    <source>
        <dbReference type="SAM" id="MobiDB-lite"/>
    </source>
</evidence>